<organism evidence="2 3">
    <name type="scientific">Arthrobacter ginkgonis</name>
    <dbReference type="NCBI Taxonomy" id="1630594"/>
    <lineage>
        <taxon>Bacteria</taxon>
        <taxon>Bacillati</taxon>
        <taxon>Actinomycetota</taxon>
        <taxon>Actinomycetes</taxon>
        <taxon>Micrococcales</taxon>
        <taxon>Micrococcaceae</taxon>
        <taxon>Arthrobacter</taxon>
    </lineage>
</organism>
<sequence>MRVARSLPLVLSGAAIVALLSGCGPGGGSTEEAASSAASELKSAASSAASDVKEVASSAASDVKGAASGAASSAASQAGDAARTRAIAGICATVDDGEISGGDRALLTSWTLAAEKIGVPASITVPLNDIVAAGNQIKDEDIQKLKDACDTEQAK</sequence>
<dbReference type="PROSITE" id="PS51257">
    <property type="entry name" value="PROKAR_LIPOPROTEIN"/>
    <property type="match status" value="1"/>
</dbReference>
<proteinExistence type="predicted"/>
<dbReference type="Proteomes" id="UP001500752">
    <property type="component" value="Unassembled WGS sequence"/>
</dbReference>
<evidence type="ECO:0000313" key="3">
    <source>
        <dbReference type="Proteomes" id="UP001500752"/>
    </source>
</evidence>
<dbReference type="EMBL" id="BAABEO010000020">
    <property type="protein sequence ID" value="GAA3691748.1"/>
    <property type="molecule type" value="Genomic_DNA"/>
</dbReference>
<accession>A0ABP7CMI0</accession>
<evidence type="ECO:0008006" key="4">
    <source>
        <dbReference type="Google" id="ProtNLM"/>
    </source>
</evidence>
<name>A0ABP7CMI0_9MICC</name>
<feature type="signal peptide" evidence="1">
    <location>
        <begin position="1"/>
        <end position="17"/>
    </location>
</feature>
<keyword evidence="3" id="KW-1185">Reference proteome</keyword>
<reference evidence="3" key="1">
    <citation type="journal article" date="2019" name="Int. J. Syst. Evol. Microbiol.">
        <title>The Global Catalogue of Microorganisms (GCM) 10K type strain sequencing project: providing services to taxonomists for standard genome sequencing and annotation.</title>
        <authorList>
            <consortium name="The Broad Institute Genomics Platform"/>
            <consortium name="The Broad Institute Genome Sequencing Center for Infectious Disease"/>
            <person name="Wu L."/>
            <person name="Ma J."/>
        </authorList>
    </citation>
    <scope>NUCLEOTIDE SEQUENCE [LARGE SCALE GENOMIC DNA]</scope>
    <source>
        <strain evidence="3">JCM 30742</strain>
    </source>
</reference>
<keyword evidence="1" id="KW-0732">Signal</keyword>
<comment type="caution">
    <text evidence="2">The sequence shown here is derived from an EMBL/GenBank/DDBJ whole genome shotgun (WGS) entry which is preliminary data.</text>
</comment>
<feature type="chain" id="PRO_5047043529" description="Lipoprotein" evidence="1">
    <location>
        <begin position="18"/>
        <end position="155"/>
    </location>
</feature>
<protein>
    <recommendedName>
        <fullName evidence="4">Lipoprotein</fullName>
    </recommendedName>
</protein>
<dbReference type="RefSeq" id="WP_345152202.1">
    <property type="nucleotide sequence ID" value="NZ_BAABEO010000020.1"/>
</dbReference>
<evidence type="ECO:0000256" key="1">
    <source>
        <dbReference type="SAM" id="SignalP"/>
    </source>
</evidence>
<evidence type="ECO:0000313" key="2">
    <source>
        <dbReference type="EMBL" id="GAA3691748.1"/>
    </source>
</evidence>
<gene>
    <name evidence="2" type="ORF">GCM10023081_31560</name>
</gene>